<keyword evidence="8" id="KW-0479">Metal-binding</keyword>
<dbReference type="EMBL" id="RCNT01000007">
    <property type="protein sequence ID" value="RMA41564.1"/>
    <property type="molecule type" value="Genomic_DNA"/>
</dbReference>
<gene>
    <name evidence="17" type="ORF">D9R08_14800</name>
</gene>
<feature type="chain" id="PRO_5017931055" evidence="15">
    <location>
        <begin position="31"/>
        <end position="342"/>
    </location>
</feature>
<dbReference type="InterPro" id="IPR011577">
    <property type="entry name" value="Cyt_b561_bac/Ni-Hgenase"/>
</dbReference>
<evidence type="ECO:0000256" key="8">
    <source>
        <dbReference type="ARBA" id="ARBA00022723"/>
    </source>
</evidence>
<evidence type="ECO:0000256" key="5">
    <source>
        <dbReference type="ARBA" id="ARBA00022475"/>
    </source>
</evidence>
<keyword evidence="10 14" id="KW-1133">Transmembrane helix</keyword>
<comment type="subcellular location">
    <subcellularLocation>
        <location evidence="2">Cell membrane</location>
        <topology evidence="2">Multi-pass membrane protein</topology>
    </subcellularLocation>
</comment>
<comment type="caution">
    <text evidence="17">The sequence shown here is derived from an EMBL/GenBank/DDBJ whole genome shotgun (WGS) entry which is preliminary data.</text>
</comment>
<evidence type="ECO:0000256" key="3">
    <source>
        <dbReference type="ARBA" id="ARBA00010747"/>
    </source>
</evidence>
<dbReference type="GO" id="GO:0009061">
    <property type="term" value="P:anaerobic respiration"/>
    <property type="evidence" value="ECO:0007669"/>
    <property type="project" value="TreeGrafter"/>
</dbReference>
<evidence type="ECO:0000256" key="9">
    <source>
        <dbReference type="ARBA" id="ARBA00022982"/>
    </source>
</evidence>
<evidence type="ECO:0000256" key="14">
    <source>
        <dbReference type="SAM" id="Phobius"/>
    </source>
</evidence>
<evidence type="ECO:0000256" key="2">
    <source>
        <dbReference type="ARBA" id="ARBA00004651"/>
    </source>
</evidence>
<evidence type="ECO:0000256" key="15">
    <source>
        <dbReference type="SAM" id="SignalP"/>
    </source>
</evidence>
<keyword evidence="9" id="KW-0249">Electron transport</keyword>
<dbReference type="RefSeq" id="WP_121898823.1">
    <property type="nucleotide sequence ID" value="NZ_RCNT01000007.1"/>
</dbReference>
<evidence type="ECO:0000256" key="6">
    <source>
        <dbReference type="ARBA" id="ARBA00022617"/>
    </source>
</evidence>
<feature type="domain" description="Cytochrome b561 bacterial/Ni-hydrogenase" evidence="16">
    <location>
        <begin position="124"/>
        <end position="293"/>
    </location>
</feature>
<feature type="signal peptide" evidence="15">
    <location>
        <begin position="1"/>
        <end position="30"/>
    </location>
</feature>
<reference evidence="17 18" key="1">
    <citation type="submission" date="2018-10" db="EMBL/GenBank/DDBJ databases">
        <authorList>
            <person name="Jung H.S."/>
            <person name="Jeon C.O."/>
        </authorList>
    </citation>
    <scope>NUCLEOTIDE SEQUENCE [LARGE SCALE GENOMIC DNA]</scope>
    <source>
        <strain evidence="17 18">MA-7-27</strain>
    </source>
</reference>
<sequence length="342" mass="36427">MTIFTKMSRVIAVLALGLFAVIAQPQAAQAQDIINPTAESVTEDALMEALNGDAQVQGRVSIPDDLSSGLIKPANRGWADTHGGPVRTVNLIAVVGMIVLLVAFYAIRGKIRIDSGPSSERIQRFSATERFAHWLMAVSFIVLALTGLNLVFGRAVILPVFGEGVFGTLSAWGKVAHNYMGFAFMLGLILSFVYWIAHNIPDKVDMHWLSKGGGLFVKGVHPPAKKFNAGQKGIFWSVTLGGAALSFTGVMLLFPELAGGEAGWQLYQVIHGVVAAILTAIVIAHIYIGSVGMEGAYDAMGSGEVDLNWAKEHHSLWVEEVQGKSSDGTGDGSSRPGTQPAE</sequence>
<dbReference type="GO" id="GO:0015944">
    <property type="term" value="P:formate oxidation"/>
    <property type="evidence" value="ECO:0007669"/>
    <property type="project" value="TreeGrafter"/>
</dbReference>
<feature type="transmembrane region" description="Helical" evidence="14">
    <location>
        <begin position="177"/>
        <end position="197"/>
    </location>
</feature>
<dbReference type="Pfam" id="PF01292">
    <property type="entry name" value="Ni_hydr_CYTB"/>
    <property type="match status" value="1"/>
</dbReference>
<dbReference type="InterPro" id="IPR006471">
    <property type="entry name" value="Formate_DH_gsu"/>
</dbReference>
<keyword evidence="11" id="KW-0408">Iron</keyword>
<evidence type="ECO:0000256" key="12">
    <source>
        <dbReference type="ARBA" id="ARBA00023136"/>
    </source>
</evidence>
<feature type="transmembrane region" description="Helical" evidence="14">
    <location>
        <begin position="234"/>
        <end position="254"/>
    </location>
</feature>
<feature type="compositionally biased region" description="Low complexity" evidence="13">
    <location>
        <begin position="323"/>
        <end position="334"/>
    </location>
</feature>
<dbReference type="GO" id="GO:0022904">
    <property type="term" value="P:respiratory electron transport chain"/>
    <property type="evidence" value="ECO:0007669"/>
    <property type="project" value="InterPro"/>
</dbReference>
<dbReference type="OrthoDB" id="9790598at2"/>
<dbReference type="SUPFAM" id="SSF81342">
    <property type="entry name" value="Transmembrane di-heme cytochromes"/>
    <property type="match status" value="1"/>
</dbReference>
<dbReference type="PANTHER" id="PTHR30074">
    <property type="entry name" value="FORMATE DEHYDROGENASE, NITRATE-INDUCIBLE, CYTOCHROME B556 FDN SUBUNIT"/>
    <property type="match status" value="1"/>
</dbReference>
<evidence type="ECO:0000259" key="16">
    <source>
        <dbReference type="Pfam" id="PF01292"/>
    </source>
</evidence>
<keyword evidence="4" id="KW-0813">Transport</keyword>
<evidence type="ECO:0000256" key="4">
    <source>
        <dbReference type="ARBA" id="ARBA00022448"/>
    </source>
</evidence>
<dbReference type="GO" id="GO:0046872">
    <property type="term" value="F:metal ion binding"/>
    <property type="evidence" value="ECO:0007669"/>
    <property type="project" value="UniProtKB-KW"/>
</dbReference>
<dbReference type="GO" id="GO:0005886">
    <property type="term" value="C:plasma membrane"/>
    <property type="evidence" value="ECO:0007669"/>
    <property type="project" value="UniProtKB-SubCell"/>
</dbReference>
<keyword evidence="6" id="KW-0349">Heme</keyword>
<evidence type="ECO:0000256" key="7">
    <source>
        <dbReference type="ARBA" id="ARBA00022692"/>
    </source>
</evidence>
<dbReference type="InterPro" id="IPR016174">
    <property type="entry name" value="Di-haem_cyt_TM"/>
</dbReference>
<dbReference type="GO" id="GO:0009055">
    <property type="term" value="F:electron transfer activity"/>
    <property type="evidence" value="ECO:0007669"/>
    <property type="project" value="InterPro"/>
</dbReference>
<evidence type="ECO:0000256" key="10">
    <source>
        <dbReference type="ARBA" id="ARBA00022989"/>
    </source>
</evidence>
<keyword evidence="18" id="KW-1185">Reference proteome</keyword>
<evidence type="ECO:0000313" key="18">
    <source>
        <dbReference type="Proteomes" id="UP000281343"/>
    </source>
</evidence>
<dbReference type="AlphaFoldDB" id="A0A3L9XYH0"/>
<evidence type="ECO:0000313" key="17">
    <source>
        <dbReference type="EMBL" id="RMA41564.1"/>
    </source>
</evidence>
<protein>
    <submittedName>
        <fullName evidence="17">Formate dehydrogenase subunit gamma</fullName>
    </submittedName>
</protein>
<comment type="similarity">
    <text evidence="3">Belongs to the formate dehydrogenase gamma subunit family.</text>
</comment>
<keyword evidence="15" id="KW-0732">Signal</keyword>
<comment type="cofactor">
    <cofactor evidence="1">
        <name>heme</name>
        <dbReference type="ChEBI" id="CHEBI:30413"/>
    </cofactor>
</comment>
<dbReference type="Gene3D" id="1.20.950.20">
    <property type="entry name" value="Transmembrane di-heme cytochromes, Chain C"/>
    <property type="match status" value="1"/>
</dbReference>
<dbReference type="Proteomes" id="UP000281343">
    <property type="component" value="Unassembled WGS sequence"/>
</dbReference>
<dbReference type="NCBIfam" id="TIGR01583">
    <property type="entry name" value="formate-DH-gamm"/>
    <property type="match status" value="1"/>
</dbReference>
<feature type="transmembrane region" description="Helical" evidence="14">
    <location>
        <begin position="88"/>
        <end position="107"/>
    </location>
</feature>
<keyword evidence="7 14" id="KW-0812">Transmembrane</keyword>
<evidence type="ECO:0000256" key="1">
    <source>
        <dbReference type="ARBA" id="ARBA00001971"/>
    </source>
</evidence>
<dbReference type="PANTHER" id="PTHR30074:SF6">
    <property type="entry name" value="FORMATE DEHYDROGENASE GAMMA SUBUNIT"/>
    <property type="match status" value="1"/>
</dbReference>
<evidence type="ECO:0000256" key="13">
    <source>
        <dbReference type="SAM" id="MobiDB-lite"/>
    </source>
</evidence>
<feature type="transmembrane region" description="Helical" evidence="14">
    <location>
        <begin position="266"/>
        <end position="288"/>
    </location>
</feature>
<organism evidence="17 18">
    <name type="scientific">Rhodophyticola porphyridii</name>
    <dbReference type="NCBI Taxonomy" id="1852017"/>
    <lineage>
        <taxon>Bacteria</taxon>
        <taxon>Pseudomonadati</taxon>
        <taxon>Pseudomonadota</taxon>
        <taxon>Alphaproteobacteria</taxon>
        <taxon>Rhodobacterales</taxon>
        <taxon>Roseobacteraceae</taxon>
        <taxon>Rhodophyticola</taxon>
    </lineage>
</organism>
<dbReference type="InterPro" id="IPR051817">
    <property type="entry name" value="FDH_cytochrome_b556_subunit"/>
</dbReference>
<keyword evidence="5" id="KW-1003">Cell membrane</keyword>
<dbReference type="GO" id="GO:0009326">
    <property type="term" value="C:formate dehydrogenase complex"/>
    <property type="evidence" value="ECO:0007669"/>
    <property type="project" value="InterPro"/>
</dbReference>
<feature type="region of interest" description="Disordered" evidence="13">
    <location>
        <begin position="320"/>
        <end position="342"/>
    </location>
</feature>
<dbReference type="GO" id="GO:0008863">
    <property type="term" value="F:formate dehydrogenase (NAD+) activity"/>
    <property type="evidence" value="ECO:0007669"/>
    <property type="project" value="InterPro"/>
</dbReference>
<feature type="transmembrane region" description="Helical" evidence="14">
    <location>
        <begin position="131"/>
        <end position="157"/>
    </location>
</feature>
<name>A0A3L9XYH0_9RHOB</name>
<proteinExistence type="inferred from homology"/>
<evidence type="ECO:0000256" key="11">
    <source>
        <dbReference type="ARBA" id="ARBA00023004"/>
    </source>
</evidence>
<accession>A0A3L9XYH0</accession>
<dbReference type="GO" id="GO:0036397">
    <property type="term" value="F:formate dehydrogenase (quinone) activity"/>
    <property type="evidence" value="ECO:0007669"/>
    <property type="project" value="TreeGrafter"/>
</dbReference>
<keyword evidence="12 14" id="KW-0472">Membrane</keyword>